<proteinExistence type="predicted"/>
<name>A0AAW8Z6L1_9GAMM</name>
<dbReference type="RefSeq" id="WP_075168332.1">
    <property type="nucleotide sequence ID" value="NZ_CP041291.1"/>
</dbReference>
<dbReference type="EMBL" id="JAWJYY010000001">
    <property type="protein sequence ID" value="MDV4316532.1"/>
    <property type="molecule type" value="Genomic_DNA"/>
</dbReference>
<sequence>MQQSHSDLDTRLKITSINLEKNQRAAIEFNRSFYTLKSILNEFDLYFNSNRAIPLKQMNEILDSFFLEMKKILPLEIKEKDDTCINSIYMQQYHRLMNSLENCQKFYTEQFLIQILAELKDGTR</sequence>
<gene>
    <name evidence="1" type="ORF">MSG88_12390</name>
</gene>
<evidence type="ECO:0000313" key="2">
    <source>
        <dbReference type="Proteomes" id="UP001284654"/>
    </source>
</evidence>
<accession>A0AAW8Z6L1</accession>
<reference evidence="1" key="1">
    <citation type="submission" date="2023-10" db="EMBL/GenBank/DDBJ databases">
        <authorList>
            <person name="Sykes E.M.E."/>
            <person name="Khan I.U.H."/>
            <person name="Kumar A."/>
        </authorList>
    </citation>
    <scope>NUCLEOTIDE SEQUENCE</scope>
    <source>
        <strain evidence="1">IK5</strain>
    </source>
</reference>
<dbReference type="AlphaFoldDB" id="A0AAW8Z6L1"/>
<comment type="caution">
    <text evidence="1">The sequence shown here is derived from an EMBL/GenBank/DDBJ whole genome shotgun (WGS) entry which is preliminary data.</text>
</comment>
<dbReference type="Proteomes" id="UP001284654">
    <property type="component" value="Unassembled WGS sequence"/>
</dbReference>
<protein>
    <submittedName>
        <fullName evidence="1">Uncharacterized protein</fullName>
    </submittedName>
</protein>
<organism evidence="1 2">
    <name type="scientific">Acinetobacter indicus</name>
    <dbReference type="NCBI Taxonomy" id="756892"/>
    <lineage>
        <taxon>Bacteria</taxon>
        <taxon>Pseudomonadati</taxon>
        <taxon>Pseudomonadota</taxon>
        <taxon>Gammaproteobacteria</taxon>
        <taxon>Moraxellales</taxon>
        <taxon>Moraxellaceae</taxon>
        <taxon>Acinetobacter</taxon>
    </lineage>
</organism>
<evidence type="ECO:0000313" key="1">
    <source>
        <dbReference type="EMBL" id="MDV4316532.1"/>
    </source>
</evidence>